<dbReference type="GO" id="GO:0030942">
    <property type="term" value="F:endoplasmic reticulum signal peptide binding"/>
    <property type="evidence" value="ECO:0007669"/>
    <property type="project" value="UniProtKB-UniRule"/>
</dbReference>
<evidence type="ECO:0000256" key="7">
    <source>
        <dbReference type="RuleBase" id="RU368100"/>
    </source>
</evidence>
<feature type="compositionally biased region" description="Basic and acidic residues" evidence="8">
    <location>
        <begin position="144"/>
        <end position="162"/>
    </location>
</feature>
<dbReference type="Gene3D" id="3.30.720.10">
    <property type="entry name" value="Signal recognition particle alu RNA binding heterodimer, srp9/1"/>
    <property type="match status" value="1"/>
</dbReference>
<comment type="similarity">
    <text evidence="2 7">Belongs to the SRP14 family.</text>
</comment>
<dbReference type="InterPro" id="IPR009018">
    <property type="entry name" value="Signal_recog_particle_SRP9/14"/>
</dbReference>
<evidence type="ECO:0000256" key="3">
    <source>
        <dbReference type="ARBA" id="ARBA00022490"/>
    </source>
</evidence>
<dbReference type="Proteomes" id="UP000717328">
    <property type="component" value="Unassembled WGS sequence"/>
</dbReference>
<dbReference type="InterPro" id="IPR003210">
    <property type="entry name" value="Signal_recog_particle_SRP14"/>
</dbReference>
<keyword evidence="3 7" id="KW-0963">Cytoplasm</keyword>
<evidence type="ECO:0000256" key="4">
    <source>
        <dbReference type="ARBA" id="ARBA00022884"/>
    </source>
</evidence>
<reference evidence="9" key="1">
    <citation type="submission" date="2021-02" db="EMBL/GenBank/DDBJ databases">
        <authorList>
            <person name="Nieuwenhuis M."/>
            <person name="Van De Peppel L.J.J."/>
        </authorList>
    </citation>
    <scope>NUCLEOTIDE SEQUENCE</scope>
    <source>
        <strain evidence="9">D49</strain>
    </source>
</reference>
<feature type="compositionally biased region" description="Basic residues" evidence="8">
    <location>
        <begin position="92"/>
        <end position="101"/>
    </location>
</feature>
<feature type="region of interest" description="Disordered" evidence="8">
    <location>
        <begin position="88"/>
        <end position="162"/>
    </location>
</feature>
<proteinExistence type="inferred from homology"/>
<dbReference type="GO" id="GO:0006614">
    <property type="term" value="P:SRP-dependent cotranslational protein targeting to membrane"/>
    <property type="evidence" value="ECO:0007669"/>
    <property type="project" value="UniProtKB-UniRule"/>
</dbReference>
<keyword evidence="10" id="KW-1185">Reference proteome</keyword>
<evidence type="ECO:0000256" key="6">
    <source>
        <dbReference type="ARBA" id="ARBA00023274"/>
    </source>
</evidence>
<gene>
    <name evidence="9" type="ORF">H0H81_008694</name>
</gene>
<dbReference type="GO" id="GO:0008312">
    <property type="term" value="F:7S RNA binding"/>
    <property type="evidence" value="ECO:0007669"/>
    <property type="project" value="UniProtKB-UniRule"/>
</dbReference>
<protein>
    <recommendedName>
        <fullName evidence="7">Signal recognition particle subunit SRP14</fullName>
    </recommendedName>
    <alternativeName>
        <fullName evidence="7">Signal recognition particle 14 kDa protein</fullName>
    </alternativeName>
</protein>
<dbReference type="AlphaFoldDB" id="A0A9P7K7I7"/>
<accession>A0A9P7K7I7</accession>
<comment type="subunit">
    <text evidence="7">Component of a fungal signal recognition particle (SRP) complex that consists of a 7SL RNA molecule (scR1) and at least six protein subunits: SRP72, SRP68, SRP54, SEC65, SRP21 and SRP14.</text>
</comment>
<reference evidence="9" key="2">
    <citation type="submission" date="2021-10" db="EMBL/GenBank/DDBJ databases">
        <title>Phylogenomics reveals ancestral predisposition of the termite-cultivated fungus Termitomyces towards a domesticated lifestyle.</title>
        <authorList>
            <person name="Auxier B."/>
            <person name="Grum-Grzhimaylo A."/>
            <person name="Cardenas M.E."/>
            <person name="Lodge J.D."/>
            <person name="Laessoe T."/>
            <person name="Pedersen O."/>
            <person name="Smith M.E."/>
            <person name="Kuyper T.W."/>
            <person name="Franco-Molano E.A."/>
            <person name="Baroni T.J."/>
            <person name="Aanen D.K."/>
        </authorList>
    </citation>
    <scope>NUCLEOTIDE SEQUENCE</scope>
    <source>
        <strain evidence="9">D49</strain>
    </source>
</reference>
<name>A0A9P7K7I7_9AGAR</name>
<keyword evidence="4 7" id="KW-0694">RNA-binding</keyword>
<keyword evidence="6 7" id="KW-0687">Ribonucleoprotein</keyword>
<dbReference type="PANTHER" id="PTHR12013">
    <property type="entry name" value="SIGNAL RECOGNITION PARTICLE 14 KD PROTEIN"/>
    <property type="match status" value="1"/>
</dbReference>
<feature type="compositionally biased region" description="Basic residues" evidence="8">
    <location>
        <begin position="126"/>
        <end position="135"/>
    </location>
</feature>
<evidence type="ECO:0000256" key="8">
    <source>
        <dbReference type="SAM" id="MobiDB-lite"/>
    </source>
</evidence>
<dbReference type="SUPFAM" id="SSF54762">
    <property type="entry name" value="Signal recognition particle alu RNA binding heterodimer, SRP9/14"/>
    <property type="match status" value="1"/>
</dbReference>
<dbReference type="EMBL" id="JABCKI010005738">
    <property type="protein sequence ID" value="KAG5638925.1"/>
    <property type="molecule type" value="Genomic_DNA"/>
</dbReference>
<dbReference type="Pfam" id="PF02290">
    <property type="entry name" value="SRP14"/>
    <property type="match status" value="1"/>
</dbReference>
<sequence length="162" mass="18746">MQLVDNDTFLSQLTELFNDSKDKGTIWLTHKRLHYDGEDVTMKSGTDSREYPCLLRVSDGRSKKFSTEIESGQLQKFHAAYGALLKGSMTTLRKRDKKRDKTRSEQAARRKKKMTEPVVVDGPKRGGGRRKRQRQVKAAIKQQESQRKFKEREESKRKAQAS</sequence>
<evidence type="ECO:0000313" key="10">
    <source>
        <dbReference type="Proteomes" id="UP000717328"/>
    </source>
</evidence>
<evidence type="ECO:0000313" key="9">
    <source>
        <dbReference type="EMBL" id="KAG5638925.1"/>
    </source>
</evidence>
<organism evidence="9 10">
    <name type="scientific">Sphagnurus paluster</name>
    <dbReference type="NCBI Taxonomy" id="117069"/>
    <lineage>
        <taxon>Eukaryota</taxon>
        <taxon>Fungi</taxon>
        <taxon>Dikarya</taxon>
        <taxon>Basidiomycota</taxon>
        <taxon>Agaricomycotina</taxon>
        <taxon>Agaricomycetes</taxon>
        <taxon>Agaricomycetidae</taxon>
        <taxon>Agaricales</taxon>
        <taxon>Tricholomatineae</taxon>
        <taxon>Lyophyllaceae</taxon>
        <taxon>Sphagnurus</taxon>
    </lineage>
</organism>
<evidence type="ECO:0000256" key="5">
    <source>
        <dbReference type="ARBA" id="ARBA00023135"/>
    </source>
</evidence>
<dbReference type="OrthoDB" id="19209at2759"/>
<evidence type="ECO:0000256" key="2">
    <source>
        <dbReference type="ARBA" id="ARBA00010349"/>
    </source>
</evidence>
<keyword evidence="5 7" id="KW-0733">Signal recognition particle</keyword>
<comment type="function">
    <text evidence="7">Component of the signal recognition particle (SRP) complex, a ribonucleoprotein complex that mediates the cotranslational targeting of secretory and membrane proteins to the endoplasmic reticulum (ER).</text>
</comment>
<comment type="subcellular location">
    <subcellularLocation>
        <location evidence="1 7">Cytoplasm</location>
    </subcellularLocation>
</comment>
<comment type="caution">
    <text evidence="9">The sequence shown here is derived from an EMBL/GenBank/DDBJ whole genome shotgun (WGS) entry which is preliminary data.</text>
</comment>
<evidence type="ECO:0000256" key="1">
    <source>
        <dbReference type="ARBA" id="ARBA00004496"/>
    </source>
</evidence>
<dbReference type="GO" id="GO:0005786">
    <property type="term" value="C:signal recognition particle, endoplasmic reticulum targeting"/>
    <property type="evidence" value="ECO:0007669"/>
    <property type="project" value="UniProtKB-UniRule"/>
</dbReference>